<reference evidence="2" key="1">
    <citation type="submission" date="2019-04" db="EMBL/GenBank/DDBJ databases">
        <authorList>
            <consortium name="Pathogen Informatics"/>
        </authorList>
    </citation>
    <scope>NUCLEOTIDE SEQUENCE</scope>
    <source>
        <strain evidence="2">GPSC65</strain>
    </source>
</reference>
<dbReference type="Pfam" id="PF13613">
    <property type="entry name" value="HTH_Tnp_4"/>
    <property type="match status" value="1"/>
</dbReference>
<dbReference type="AlphaFoldDB" id="A0A4J1Y725"/>
<evidence type="ECO:0000259" key="1">
    <source>
        <dbReference type="Pfam" id="PF13613"/>
    </source>
</evidence>
<accession>A0A4J1Y725</accession>
<dbReference type="SUPFAM" id="SSF56784">
    <property type="entry name" value="HAD-like"/>
    <property type="match status" value="1"/>
</dbReference>
<dbReference type="EC" id="3.1.3.3" evidence="2"/>
<dbReference type="InterPro" id="IPR027805">
    <property type="entry name" value="Transposase_HTH_dom"/>
</dbReference>
<dbReference type="GO" id="GO:0016787">
    <property type="term" value="F:hydrolase activity"/>
    <property type="evidence" value="ECO:0007669"/>
    <property type="project" value="UniProtKB-KW"/>
</dbReference>
<dbReference type="InterPro" id="IPR023214">
    <property type="entry name" value="HAD_sf"/>
</dbReference>
<evidence type="ECO:0000313" key="2">
    <source>
        <dbReference type="EMBL" id="VNP89840.1"/>
    </source>
</evidence>
<name>A0A4J1Y725_STREE</name>
<sequence>MERLVKSLGIAYFTANQLEVKEGLLTGKLVGQIISPQVKKETLEKWRKKLKLSKERTVAIGDGVNNLLIDLFGNCKKCYTIFMETVYDKAQKLNSKNFKLLIGVKKETFQLMLEHLNSAYQIQHRKGGRPRSLPMEDQLIMTLRYLRYYPTQRLLAFDFGVGVATVNAIITWVEDTLRASGSFDLDHLEAPSAAVAIDVTESPIQRPKKTKAKIILVKRNDTP</sequence>
<protein>
    <submittedName>
        <fullName evidence="2">Transposase-like protein, IS1515</fullName>
        <ecNumber evidence="2">3.1.3.3</ecNumber>
    </submittedName>
</protein>
<organism evidence="2">
    <name type="scientific">Streptococcus pneumoniae</name>
    <dbReference type="NCBI Taxonomy" id="1313"/>
    <lineage>
        <taxon>Bacteria</taxon>
        <taxon>Bacillati</taxon>
        <taxon>Bacillota</taxon>
        <taxon>Bacilli</taxon>
        <taxon>Lactobacillales</taxon>
        <taxon>Streptococcaceae</taxon>
        <taxon>Streptococcus</taxon>
    </lineage>
</organism>
<dbReference type="InterPro" id="IPR036412">
    <property type="entry name" value="HAD-like_sf"/>
</dbReference>
<dbReference type="EMBL" id="CAATHG010000003">
    <property type="protein sequence ID" value="VNP89840.1"/>
    <property type="molecule type" value="Genomic_DNA"/>
</dbReference>
<dbReference type="Gene3D" id="3.40.50.1000">
    <property type="entry name" value="HAD superfamily/HAD-like"/>
    <property type="match status" value="1"/>
</dbReference>
<gene>
    <name evidence="2" type="primary">serB_1</name>
    <name evidence="2" type="ORF">SAMEA2783852_00616</name>
</gene>
<proteinExistence type="predicted"/>
<feature type="domain" description="Transposase Helix-turn-helix" evidence="1">
    <location>
        <begin position="132"/>
        <end position="182"/>
    </location>
</feature>
<keyword evidence="2" id="KW-0378">Hydrolase</keyword>